<evidence type="ECO:0000256" key="3">
    <source>
        <dbReference type="ARBA" id="ARBA00011245"/>
    </source>
</evidence>
<dbReference type="InterPro" id="IPR029046">
    <property type="entry name" value="LolA/LolB/LppX"/>
</dbReference>
<evidence type="ECO:0000256" key="9">
    <source>
        <dbReference type="ARBA" id="ARBA00023139"/>
    </source>
</evidence>
<comment type="similarity">
    <text evidence="2 13">Belongs to the LolB family.</text>
</comment>
<evidence type="ECO:0000256" key="4">
    <source>
        <dbReference type="ARBA" id="ARBA00016202"/>
    </source>
</evidence>
<evidence type="ECO:0000256" key="6">
    <source>
        <dbReference type="ARBA" id="ARBA00022729"/>
    </source>
</evidence>
<organism evidence="14 15">
    <name type="scientific">Elongatibacter sediminis</name>
    <dbReference type="NCBI Taxonomy" id="3119006"/>
    <lineage>
        <taxon>Bacteria</taxon>
        <taxon>Pseudomonadati</taxon>
        <taxon>Pseudomonadota</taxon>
        <taxon>Gammaproteobacteria</taxon>
        <taxon>Chromatiales</taxon>
        <taxon>Wenzhouxiangellaceae</taxon>
        <taxon>Elongatibacter</taxon>
    </lineage>
</organism>
<evidence type="ECO:0000256" key="12">
    <source>
        <dbReference type="ARBA" id="ARBA00023288"/>
    </source>
</evidence>
<keyword evidence="5 13" id="KW-0813">Transport</keyword>
<dbReference type="EMBL" id="JAZHOG010000004">
    <property type="protein sequence ID" value="MEJ8567429.1"/>
    <property type="molecule type" value="Genomic_DNA"/>
</dbReference>
<dbReference type="Gene3D" id="2.50.20.10">
    <property type="entry name" value="Lipoprotein localisation LolA/LolB/LppX"/>
    <property type="match status" value="1"/>
</dbReference>
<dbReference type="SUPFAM" id="SSF89392">
    <property type="entry name" value="Prokaryotic lipoproteins and lipoprotein localization factors"/>
    <property type="match status" value="1"/>
</dbReference>
<dbReference type="GO" id="GO:0044874">
    <property type="term" value="P:lipoprotein localization to outer membrane"/>
    <property type="evidence" value="ECO:0007669"/>
    <property type="project" value="UniProtKB-UniRule"/>
</dbReference>
<keyword evidence="9 13" id="KW-0564">Palmitate</keyword>
<gene>
    <name evidence="13 14" type="primary">lolB</name>
    <name evidence="14" type="ORF">V3330_07290</name>
</gene>
<dbReference type="CDD" id="cd16326">
    <property type="entry name" value="LolB"/>
    <property type="match status" value="1"/>
</dbReference>
<keyword evidence="6 13" id="KW-0732">Signal</keyword>
<keyword evidence="7 13" id="KW-0653">Protein transport</keyword>
<evidence type="ECO:0000256" key="11">
    <source>
        <dbReference type="ARBA" id="ARBA00023237"/>
    </source>
</evidence>
<proteinExistence type="inferred from homology"/>
<evidence type="ECO:0000256" key="2">
    <source>
        <dbReference type="ARBA" id="ARBA00009696"/>
    </source>
</evidence>
<dbReference type="InterPro" id="IPR004565">
    <property type="entry name" value="OM_lipoprot_LolB"/>
</dbReference>
<evidence type="ECO:0000256" key="5">
    <source>
        <dbReference type="ARBA" id="ARBA00022448"/>
    </source>
</evidence>
<reference evidence="14 15" key="1">
    <citation type="submission" date="2024-02" db="EMBL/GenBank/DDBJ databases">
        <title>A novel Wenzhouxiangellaceae bacterium, isolated from coastal sediments.</title>
        <authorList>
            <person name="Du Z.-J."/>
            <person name="Ye Y.-Q."/>
            <person name="Zhang X.-Y."/>
        </authorList>
    </citation>
    <scope>NUCLEOTIDE SEQUENCE [LARGE SCALE GENOMIC DNA]</scope>
    <source>
        <strain evidence="14 15">CH-27</strain>
    </source>
</reference>
<dbReference type="Proteomes" id="UP001359886">
    <property type="component" value="Unassembled WGS sequence"/>
</dbReference>
<evidence type="ECO:0000256" key="8">
    <source>
        <dbReference type="ARBA" id="ARBA00023136"/>
    </source>
</evidence>
<comment type="subunit">
    <text evidence="3 13">Monomer.</text>
</comment>
<comment type="subcellular location">
    <subcellularLocation>
        <location evidence="1 13">Cell outer membrane</location>
        <topology evidence="1 13">Lipid-anchor</topology>
    </subcellularLocation>
</comment>
<evidence type="ECO:0000256" key="10">
    <source>
        <dbReference type="ARBA" id="ARBA00023186"/>
    </source>
</evidence>
<dbReference type="GO" id="GO:0009279">
    <property type="term" value="C:cell outer membrane"/>
    <property type="evidence" value="ECO:0007669"/>
    <property type="project" value="UniProtKB-SubCell"/>
</dbReference>
<keyword evidence="11 13" id="KW-0998">Cell outer membrane</keyword>
<dbReference type="HAMAP" id="MF_00233">
    <property type="entry name" value="LolB"/>
    <property type="match status" value="1"/>
</dbReference>
<dbReference type="RefSeq" id="WP_354694750.1">
    <property type="nucleotide sequence ID" value="NZ_JAZHOG010000004.1"/>
</dbReference>
<comment type="caution">
    <text evidence="14">The sequence shown here is derived from an EMBL/GenBank/DDBJ whole genome shotgun (WGS) entry which is preliminary data.</text>
</comment>
<keyword evidence="8 13" id="KW-0472">Membrane</keyword>
<evidence type="ECO:0000313" key="14">
    <source>
        <dbReference type="EMBL" id="MEJ8567429.1"/>
    </source>
</evidence>
<sequence length="204" mass="22784">MKRTLAFIVVLCALVTACSPVPRRTAEDPVRVEAYQQRLRLLTGVADWEVEGRLAITDGREGGSGALIWVQSGEAVSMSFRGTLGRGSWRLSATARHAELQTADGQVYQASDVGDLVRLHAGWEVPVDALSWWVRGLAADEAWESRELDEFGRLTRLQQSGWEVEFSRYRETGIAQVPARIFARRGDYAVKLVIRDWRLGPDAE</sequence>
<protein>
    <recommendedName>
        <fullName evidence="4 13">Outer-membrane lipoprotein LolB</fullName>
    </recommendedName>
</protein>
<evidence type="ECO:0000313" key="15">
    <source>
        <dbReference type="Proteomes" id="UP001359886"/>
    </source>
</evidence>
<dbReference type="GO" id="GO:0015031">
    <property type="term" value="P:protein transport"/>
    <property type="evidence" value="ECO:0007669"/>
    <property type="project" value="UniProtKB-KW"/>
</dbReference>
<dbReference type="Pfam" id="PF03550">
    <property type="entry name" value="LolB"/>
    <property type="match status" value="1"/>
</dbReference>
<keyword evidence="15" id="KW-1185">Reference proteome</keyword>
<evidence type="ECO:0000256" key="7">
    <source>
        <dbReference type="ARBA" id="ARBA00022927"/>
    </source>
</evidence>
<dbReference type="PROSITE" id="PS51257">
    <property type="entry name" value="PROKAR_LIPOPROTEIN"/>
    <property type="match status" value="1"/>
</dbReference>
<name>A0AAW9RDF0_9GAMM</name>
<accession>A0AAW9RDF0</accession>
<evidence type="ECO:0000256" key="13">
    <source>
        <dbReference type="HAMAP-Rule" id="MF_00233"/>
    </source>
</evidence>
<comment type="function">
    <text evidence="13">Plays a critical role in the incorporation of lipoproteins in the outer membrane after they are released by the LolA protein.</text>
</comment>
<keyword evidence="12 13" id="KW-0449">Lipoprotein</keyword>
<keyword evidence="10 13" id="KW-0143">Chaperone</keyword>
<dbReference type="AlphaFoldDB" id="A0AAW9RDF0"/>
<dbReference type="NCBIfam" id="TIGR00548">
    <property type="entry name" value="lolB"/>
    <property type="match status" value="1"/>
</dbReference>
<evidence type="ECO:0000256" key="1">
    <source>
        <dbReference type="ARBA" id="ARBA00004459"/>
    </source>
</evidence>